<evidence type="ECO:0000256" key="9">
    <source>
        <dbReference type="ARBA" id="ARBA00023125"/>
    </source>
</evidence>
<evidence type="ECO:0000256" key="4">
    <source>
        <dbReference type="ARBA" id="ARBA00022741"/>
    </source>
</evidence>
<dbReference type="GO" id="GO:0043138">
    <property type="term" value="F:3'-5' DNA helicase activity"/>
    <property type="evidence" value="ECO:0007669"/>
    <property type="project" value="UniProtKB-EC"/>
</dbReference>
<organism evidence="14">
    <name type="scientific">hydrothermal vent metagenome</name>
    <dbReference type="NCBI Taxonomy" id="652676"/>
    <lineage>
        <taxon>unclassified sequences</taxon>
        <taxon>metagenomes</taxon>
        <taxon>ecological metagenomes</taxon>
    </lineage>
</organism>
<sequence length="738" mass="81248">MKYSGALRIALPLPLRRVFDYAPAKDVDTVRTGVRVKVPLQKRTVVGVVCDQVARAEVPISKLKAVTQVLDAEPVFSESVFKLLHWAATYYHHPVGEVLHTALPVALRRGGNLQPTLPRRWYITSEGGCSRTMLSDRAVIQRQVLAVLADAELKGVPEAALRAHNPSVLSALRRLEARGWVSSALDDSTTVVQAHHTTEQQLNSAQSESCTQVVSHLEQYAAFLLHGVTGSGKTEVYLNIAREAIARNTQVLVLVPEIALTPQLVARFSQGLAGKLVVLHSGLGGQTRHRGWWAARQGLADVVLGTRSAVFTPCLRPGLIIVDEEHDPSFKQQDGFRYHARDVAVKRAQIEKIPVVLGSATPSLETLENVRKGRYSRLLLPQRVGGAVMPDVKLVDIARTAHQNGLSTAVLDAIETRLNRGEQSIIYVNRRGFAPVVLCLKCQWRAQCQRCDAGLTLHAGSGVLRCHHCGASQPAPSLCPNCAEPGLYHLGEGTQRVEAALIERFPEARVVRVDSDSMAGPGQVEAVLETIRQREADIVVGTQMLSKGHHFAAVTLVCALNTDRGLYSFDFRASERLFQQLTQVAGRAGRGTRRGTVLVQTFYPDDPAYVRLQAHDFDGFATACLAERKAAGYPPYARFVLLRAESPRQAAPLSFLQAAQARARCWLQAEQAGNIQVMDPVPSPMERRAGRFRAQLLVSGRGHSHLHRFLKVWLAELDRLKRARTVRWSVDVDPLDLY</sequence>
<dbReference type="NCBIfam" id="NF004067">
    <property type="entry name" value="PRK05580.1-4"/>
    <property type="match status" value="1"/>
</dbReference>
<keyword evidence="10" id="KW-0413">Isomerase</keyword>
<evidence type="ECO:0000256" key="12">
    <source>
        <dbReference type="ARBA" id="ARBA00048988"/>
    </source>
</evidence>
<proteinExistence type="inferred from homology"/>
<comment type="catalytic activity">
    <reaction evidence="12">
        <text>ATP + H2O = ADP + phosphate + H(+)</text>
        <dbReference type="Rhea" id="RHEA:13065"/>
        <dbReference type="ChEBI" id="CHEBI:15377"/>
        <dbReference type="ChEBI" id="CHEBI:15378"/>
        <dbReference type="ChEBI" id="CHEBI:30616"/>
        <dbReference type="ChEBI" id="CHEBI:43474"/>
        <dbReference type="ChEBI" id="CHEBI:456216"/>
        <dbReference type="EC" id="5.6.2.4"/>
    </reaction>
</comment>
<dbReference type="InterPro" id="IPR001650">
    <property type="entry name" value="Helicase_C-like"/>
</dbReference>
<dbReference type="GO" id="GO:0005524">
    <property type="term" value="F:ATP binding"/>
    <property type="evidence" value="ECO:0007669"/>
    <property type="project" value="UniProtKB-KW"/>
</dbReference>
<dbReference type="PANTHER" id="PTHR30580:SF0">
    <property type="entry name" value="PRIMOSOMAL PROTEIN N"/>
    <property type="match status" value="1"/>
</dbReference>
<dbReference type="SMART" id="SM00487">
    <property type="entry name" value="DEXDc"/>
    <property type="match status" value="1"/>
</dbReference>
<dbReference type="Pfam" id="PF18319">
    <property type="entry name" value="Zn_ribbon_PriA"/>
    <property type="match status" value="1"/>
</dbReference>
<evidence type="ECO:0000256" key="10">
    <source>
        <dbReference type="ARBA" id="ARBA00023235"/>
    </source>
</evidence>
<dbReference type="GO" id="GO:0016787">
    <property type="term" value="F:hydrolase activity"/>
    <property type="evidence" value="ECO:0007669"/>
    <property type="project" value="UniProtKB-KW"/>
</dbReference>
<gene>
    <name evidence="14" type="ORF">MGWOODY_XGa1176</name>
</gene>
<evidence type="ECO:0000256" key="8">
    <source>
        <dbReference type="ARBA" id="ARBA00022840"/>
    </source>
</evidence>
<dbReference type="HAMAP" id="MF_00983">
    <property type="entry name" value="PriA"/>
    <property type="match status" value="1"/>
</dbReference>
<evidence type="ECO:0000256" key="1">
    <source>
        <dbReference type="ARBA" id="ARBA00022515"/>
    </source>
</evidence>
<dbReference type="SUPFAM" id="SSF52540">
    <property type="entry name" value="P-loop containing nucleoside triphosphate hydrolases"/>
    <property type="match status" value="1"/>
</dbReference>
<dbReference type="Gene3D" id="3.40.50.300">
    <property type="entry name" value="P-loop containing nucleotide triphosphate hydrolases"/>
    <property type="match status" value="2"/>
</dbReference>
<dbReference type="GO" id="GO:0046872">
    <property type="term" value="F:metal ion binding"/>
    <property type="evidence" value="ECO:0007669"/>
    <property type="project" value="UniProtKB-KW"/>
</dbReference>
<evidence type="ECO:0000259" key="13">
    <source>
        <dbReference type="PROSITE" id="PS51192"/>
    </source>
</evidence>
<name>A0A170PQT0_9ZZZZ</name>
<dbReference type="AlphaFoldDB" id="A0A170PQT0"/>
<dbReference type="InterPro" id="IPR014001">
    <property type="entry name" value="Helicase_ATP-bd"/>
</dbReference>
<dbReference type="GO" id="GO:0006302">
    <property type="term" value="P:double-strand break repair"/>
    <property type="evidence" value="ECO:0007669"/>
    <property type="project" value="InterPro"/>
</dbReference>
<dbReference type="GO" id="GO:0003677">
    <property type="term" value="F:DNA binding"/>
    <property type="evidence" value="ECO:0007669"/>
    <property type="project" value="UniProtKB-KW"/>
</dbReference>
<dbReference type="GO" id="GO:0006270">
    <property type="term" value="P:DNA replication initiation"/>
    <property type="evidence" value="ECO:0007669"/>
    <property type="project" value="TreeGrafter"/>
</dbReference>
<dbReference type="Gene3D" id="3.40.1440.60">
    <property type="entry name" value="PriA, 3(prime) DNA-binding domain"/>
    <property type="match status" value="1"/>
</dbReference>
<evidence type="ECO:0000313" key="14">
    <source>
        <dbReference type="EMBL" id="CUS50723.1"/>
    </source>
</evidence>
<dbReference type="EC" id="5.6.2.4" evidence="11"/>
<keyword evidence="9" id="KW-0238">DNA-binding</keyword>
<keyword evidence="8" id="KW-0067">ATP-binding</keyword>
<dbReference type="InterPro" id="IPR005259">
    <property type="entry name" value="PriA"/>
</dbReference>
<dbReference type="GO" id="GO:1990077">
    <property type="term" value="C:primosome complex"/>
    <property type="evidence" value="ECO:0007669"/>
    <property type="project" value="UniProtKB-KW"/>
</dbReference>
<dbReference type="GO" id="GO:0006310">
    <property type="term" value="P:DNA recombination"/>
    <property type="evidence" value="ECO:0007669"/>
    <property type="project" value="InterPro"/>
</dbReference>
<dbReference type="Pfam" id="PF17764">
    <property type="entry name" value="PriA_3primeBD"/>
    <property type="match status" value="1"/>
</dbReference>
<dbReference type="InterPro" id="IPR011545">
    <property type="entry name" value="DEAD/DEAH_box_helicase_dom"/>
</dbReference>
<evidence type="ECO:0000256" key="2">
    <source>
        <dbReference type="ARBA" id="ARBA00022705"/>
    </source>
</evidence>
<evidence type="ECO:0000256" key="5">
    <source>
        <dbReference type="ARBA" id="ARBA00022801"/>
    </source>
</evidence>
<dbReference type="CDD" id="cd17929">
    <property type="entry name" value="DEXHc_priA"/>
    <property type="match status" value="1"/>
</dbReference>
<dbReference type="InterPro" id="IPR041236">
    <property type="entry name" value="PriA_C"/>
</dbReference>
<keyword evidence="4" id="KW-0547">Nucleotide-binding</keyword>
<feature type="domain" description="Helicase ATP-binding" evidence="13">
    <location>
        <begin position="214"/>
        <end position="380"/>
    </location>
</feature>
<accession>A0A170PQT0</accession>
<dbReference type="Pfam" id="PF18074">
    <property type="entry name" value="PriA_C"/>
    <property type="match status" value="1"/>
</dbReference>
<keyword evidence="5" id="KW-0378">Hydrolase</keyword>
<keyword evidence="1" id="KW-0639">Primosome</keyword>
<evidence type="ECO:0000256" key="6">
    <source>
        <dbReference type="ARBA" id="ARBA00022806"/>
    </source>
</evidence>
<dbReference type="InterPro" id="IPR027417">
    <property type="entry name" value="P-loop_NTPase"/>
</dbReference>
<reference evidence="14" key="1">
    <citation type="submission" date="2015-10" db="EMBL/GenBank/DDBJ databases">
        <authorList>
            <person name="Gilbert D.G."/>
        </authorList>
    </citation>
    <scope>NUCLEOTIDE SEQUENCE</scope>
</reference>
<dbReference type="PROSITE" id="PS51192">
    <property type="entry name" value="HELICASE_ATP_BIND_1"/>
    <property type="match status" value="1"/>
</dbReference>
<dbReference type="InterPro" id="IPR040498">
    <property type="entry name" value="PriA_CRR"/>
</dbReference>
<dbReference type="NCBIfam" id="TIGR00595">
    <property type="entry name" value="priA"/>
    <property type="match status" value="1"/>
</dbReference>
<dbReference type="GO" id="GO:0006269">
    <property type="term" value="P:DNA replication, synthesis of primer"/>
    <property type="evidence" value="ECO:0007669"/>
    <property type="project" value="UniProtKB-KW"/>
</dbReference>
<dbReference type="FunFam" id="3.40.1440.60:FF:000001">
    <property type="entry name" value="Primosomal protein N"/>
    <property type="match status" value="1"/>
</dbReference>
<evidence type="ECO:0000256" key="7">
    <source>
        <dbReference type="ARBA" id="ARBA00022833"/>
    </source>
</evidence>
<keyword evidence="6 14" id="KW-0347">Helicase</keyword>
<evidence type="ECO:0000256" key="3">
    <source>
        <dbReference type="ARBA" id="ARBA00022723"/>
    </source>
</evidence>
<dbReference type="InterPro" id="IPR041222">
    <property type="entry name" value="PriA_3primeBD"/>
</dbReference>
<keyword evidence="3" id="KW-0479">Metal-binding</keyword>
<protein>
    <recommendedName>
        <fullName evidence="11">DNA 3'-5' helicase</fullName>
        <ecNumber evidence="11">5.6.2.4</ecNumber>
    </recommendedName>
</protein>
<dbReference type="PANTHER" id="PTHR30580">
    <property type="entry name" value="PRIMOSOMAL PROTEIN N"/>
    <property type="match status" value="1"/>
</dbReference>
<dbReference type="FunFam" id="3.40.50.300:FF:000489">
    <property type="entry name" value="Primosome assembly protein PriA"/>
    <property type="match status" value="1"/>
</dbReference>
<keyword evidence="2" id="KW-0235">DNA replication</keyword>
<dbReference type="EMBL" id="CZRL01000036">
    <property type="protein sequence ID" value="CUS50723.1"/>
    <property type="molecule type" value="Genomic_DNA"/>
</dbReference>
<dbReference type="SMART" id="SM00490">
    <property type="entry name" value="HELICc"/>
    <property type="match status" value="1"/>
</dbReference>
<dbReference type="InterPro" id="IPR042115">
    <property type="entry name" value="PriA_3primeBD_sf"/>
</dbReference>
<dbReference type="Pfam" id="PF00270">
    <property type="entry name" value="DEAD"/>
    <property type="match status" value="1"/>
</dbReference>
<keyword evidence="7" id="KW-0862">Zinc</keyword>
<evidence type="ECO:0000256" key="11">
    <source>
        <dbReference type="ARBA" id="ARBA00034808"/>
    </source>
</evidence>